<sequence length="332" mass="36328">MSAALDLADLAAEQWGLVTTAQARSLGVSPQAVARLANQGALERMMHGVYRVTGAPPSPLDGLRAAWLALNPARRARERLLDDAPAVVSHRSAAAIHELGDLEADQYEFTSGERKQTRRPDIRIHRGQVRKEEWIAIDGLPVTSVVRTVADLAAARVDGGHLASVVRDALTRQQVDDQQLIDVLRHYAHHYGARMGDGKALLSRLLQESGISEPIERAVELTRARALDNVDESRVRWHSDEQMQLQQLSEQIASIQRAITSDARISEQVANSPAMKAMAELARHLESPGMQCLAKQYAEVAEVSRLARTVSEAVRAPGTPLPEVEPRATEDG</sequence>
<proteinExistence type="predicted"/>
<accession>A0A841IQF3</accession>
<dbReference type="EMBL" id="JACHJO010000002">
    <property type="protein sequence ID" value="MBB6118551.1"/>
    <property type="molecule type" value="Genomic_DNA"/>
</dbReference>
<gene>
    <name evidence="2" type="ORF">FHS13_000483</name>
</gene>
<evidence type="ECO:0000259" key="1">
    <source>
        <dbReference type="Pfam" id="PF13338"/>
    </source>
</evidence>
<name>A0A841IQF3_9ACTN</name>
<comment type="caution">
    <text evidence="2">The sequence shown here is derived from an EMBL/GenBank/DDBJ whole genome shotgun (WGS) entry which is preliminary data.</text>
</comment>
<keyword evidence="3" id="KW-1185">Reference proteome</keyword>
<dbReference type="Proteomes" id="UP000536604">
    <property type="component" value="Unassembled WGS sequence"/>
</dbReference>
<dbReference type="Pfam" id="PF13338">
    <property type="entry name" value="AbiEi_4"/>
    <property type="match status" value="1"/>
</dbReference>
<dbReference type="RefSeq" id="WP_184286777.1">
    <property type="nucleotide sequence ID" value="NZ_JACHJO010000002.1"/>
</dbReference>
<reference evidence="2 3" key="1">
    <citation type="submission" date="2020-08" db="EMBL/GenBank/DDBJ databases">
        <title>Genomic Encyclopedia of Type Strains, Phase III (KMG-III): the genomes of soil and plant-associated and newly described type strains.</title>
        <authorList>
            <person name="Whitman W."/>
        </authorList>
    </citation>
    <scope>NUCLEOTIDE SEQUENCE [LARGE SCALE GENOMIC DNA]</scope>
    <source>
        <strain evidence="2 3">CECT 8712</strain>
    </source>
</reference>
<evidence type="ECO:0000313" key="2">
    <source>
        <dbReference type="EMBL" id="MBB6118551.1"/>
    </source>
</evidence>
<protein>
    <submittedName>
        <fullName evidence="2">Putative transcriptional regulator of viral defense system</fullName>
    </submittedName>
</protein>
<evidence type="ECO:0000313" key="3">
    <source>
        <dbReference type="Proteomes" id="UP000536604"/>
    </source>
</evidence>
<dbReference type="InterPro" id="IPR025159">
    <property type="entry name" value="AbiEi_N"/>
</dbReference>
<organism evidence="2 3">
    <name type="scientific">Nocardiopsis algeriensis</name>
    <dbReference type="NCBI Taxonomy" id="1478215"/>
    <lineage>
        <taxon>Bacteria</taxon>
        <taxon>Bacillati</taxon>
        <taxon>Actinomycetota</taxon>
        <taxon>Actinomycetes</taxon>
        <taxon>Streptosporangiales</taxon>
        <taxon>Nocardiopsidaceae</taxon>
        <taxon>Nocardiopsis</taxon>
    </lineage>
</organism>
<feature type="domain" description="AbiEi antitoxin N-terminal" evidence="1">
    <location>
        <begin position="7"/>
        <end position="53"/>
    </location>
</feature>
<dbReference type="AlphaFoldDB" id="A0A841IQF3"/>